<gene>
    <name evidence="5" type="ORF">K7G82_21565</name>
</gene>
<comment type="similarity">
    <text evidence="1">Belongs to the 'GDXG' lipolytic enzyme family.</text>
</comment>
<protein>
    <submittedName>
        <fullName evidence="5">Alpha/beta hydrolase</fullName>
    </submittedName>
</protein>
<dbReference type="GO" id="GO:0016787">
    <property type="term" value="F:hydrolase activity"/>
    <property type="evidence" value="ECO:0007669"/>
    <property type="project" value="UniProtKB-KW"/>
</dbReference>
<evidence type="ECO:0000256" key="1">
    <source>
        <dbReference type="ARBA" id="ARBA00010515"/>
    </source>
</evidence>
<proteinExistence type="inferred from homology"/>
<comment type="caution">
    <text evidence="5">The sequence shown here is derived from an EMBL/GenBank/DDBJ whole genome shotgun (WGS) entry which is preliminary data.</text>
</comment>
<dbReference type="InterPro" id="IPR050300">
    <property type="entry name" value="GDXG_lipolytic_enzyme"/>
</dbReference>
<evidence type="ECO:0000313" key="5">
    <source>
        <dbReference type="EMBL" id="MBY8824907.1"/>
    </source>
</evidence>
<evidence type="ECO:0000256" key="2">
    <source>
        <dbReference type="ARBA" id="ARBA00022801"/>
    </source>
</evidence>
<evidence type="ECO:0000313" key="6">
    <source>
        <dbReference type="Proteomes" id="UP000706039"/>
    </source>
</evidence>
<reference evidence="5 6" key="1">
    <citation type="submission" date="2021-08" db="EMBL/GenBank/DDBJ databases">
        <authorList>
            <person name="Tuo L."/>
        </authorList>
    </citation>
    <scope>NUCLEOTIDE SEQUENCE [LARGE SCALE GENOMIC DNA]</scope>
    <source>
        <strain evidence="5 6">JCM 31229</strain>
    </source>
</reference>
<dbReference type="EMBL" id="JAINVV010000010">
    <property type="protein sequence ID" value="MBY8824907.1"/>
    <property type="molecule type" value="Genomic_DNA"/>
</dbReference>
<dbReference type="Proteomes" id="UP000706039">
    <property type="component" value="Unassembled WGS sequence"/>
</dbReference>
<dbReference type="PANTHER" id="PTHR48081:SF30">
    <property type="entry name" value="ACETYL-HYDROLASE LIPR-RELATED"/>
    <property type="match status" value="1"/>
</dbReference>
<dbReference type="PANTHER" id="PTHR48081">
    <property type="entry name" value="AB HYDROLASE SUPERFAMILY PROTEIN C4A8.06C"/>
    <property type="match status" value="1"/>
</dbReference>
<dbReference type="InterPro" id="IPR029058">
    <property type="entry name" value="AB_hydrolase_fold"/>
</dbReference>
<evidence type="ECO:0000256" key="3">
    <source>
        <dbReference type="SAM" id="MobiDB-lite"/>
    </source>
</evidence>
<evidence type="ECO:0000259" key="4">
    <source>
        <dbReference type="Pfam" id="PF07859"/>
    </source>
</evidence>
<organism evidence="5 6">
    <name type="scientific">Sphingomonas colocasiae</name>
    <dbReference type="NCBI Taxonomy" id="1848973"/>
    <lineage>
        <taxon>Bacteria</taxon>
        <taxon>Pseudomonadati</taxon>
        <taxon>Pseudomonadota</taxon>
        <taxon>Alphaproteobacteria</taxon>
        <taxon>Sphingomonadales</taxon>
        <taxon>Sphingomonadaceae</taxon>
        <taxon>Sphingomonas</taxon>
    </lineage>
</organism>
<name>A0ABS7PU71_9SPHN</name>
<feature type="region of interest" description="Disordered" evidence="3">
    <location>
        <begin position="39"/>
        <end position="68"/>
    </location>
</feature>
<keyword evidence="6" id="KW-1185">Reference proteome</keyword>
<dbReference type="Gene3D" id="3.40.50.1820">
    <property type="entry name" value="alpha/beta hydrolase"/>
    <property type="match status" value="1"/>
</dbReference>
<feature type="domain" description="Alpha/beta hydrolase fold-3" evidence="4">
    <location>
        <begin position="130"/>
        <end position="327"/>
    </location>
</feature>
<dbReference type="SUPFAM" id="SSF53474">
    <property type="entry name" value="alpha/beta-Hydrolases"/>
    <property type="match status" value="1"/>
</dbReference>
<dbReference type="InterPro" id="IPR013094">
    <property type="entry name" value="AB_hydrolase_3"/>
</dbReference>
<keyword evidence="2 5" id="KW-0378">Hydrolase</keyword>
<dbReference type="Pfam" id="PF07859">
    <property type="entry name" value="Abhydrolase_3"/>
    <property type="match status" value="1"/>
</dbReference>
<accession>A0ABS7PU71</accession>
<sequence>MLVMCAMLGAAAGAQTVGSDGTVHVPAISIPESALLSAETRAQLDRQRNPPPASMPGGAPRTCPSMAGAPSARIPEIRACEAEAFYESPAYARLKALYDVVIDQRSIGGVPVETFTPGNGVTAKNRTRVLINLHGGAFLGGARTLSRVESMPIAALGRIKVISIDYRQGPDFTFPAASVDVVAVYRELLKEYSPGDIGIYGCSAGGLLTAQSVARLIEERLPLPAAIGMLCEGGVYWTEGDSSRFVHDTSQHTIATNPYFKGTSASDPMAFPARSDALLARFPPTLLVSSTRDFALSSTVYTHSRLVARKVEAELHIWEGLPHAFHMDPDLPESKEVYSVIVRFFDRRLGKRL</sequence>